<dbReference type="GO" id="GO:0030246">
    <property type="term" value="F:carbohydrate binding"/>
    <property type="evidence" value="ECO:0007669"/>
    <property type="project" value="InterPro"/>
</dbReference>
<dbReference type="Gene3D" id="2.40.170.20">
    <property type="entry name" value="TonB-dependent receptor, beta-barrel domain"/>
    <property type="match status" value="1"/>
</dbReference>
<sequence length="1164" mass="122484" precursor="true">MIESGLVLKNCGVFILLAGRLLGQSAAAGALEGSVTDSSGQRLAGVTVRLVNGATEDHHAARADETGAFRFSLLPPGTYLVEFSREGFRTARMARLTLNASEVPVLDATLEAGDATATVECICHLRTAAPSTGTLVDQKTITAVPLNTRNFTQVLSMSSGSVASVNNAGTLGRGTPSVNVNGNTTTGGYTVDGAYAPSTVPNPDAISEFKIQTSQNDAMFGAMVPNTNLMTKRGENSLHGNAWEFLRNDIFNANAFFRNATGQPKPELKQNQFGATTGGPVKRNKLFFFTSYQGTRQVNGLDNTSISNLILPGLTDDRSAVTLAAQFCPGNHAGDARYQTYAGGKQLDCANRNTGATAAINPVALGLLQMKGSDGRYLIPTPQTLVASGTNAGLGFSTYSMPSHYNENHYLGNADAVLSAKNTLSARVFAAQVDQLRTFGSPGGYPGAPIVPGFGAAQALSASDVAASVRLTTKVSAQTVNEAVMTFTRNRTDTTGVGTPSAAQVGMTAVDPLFPQPPEITVVGPMGSFRLFGSDPNDNHFEPRTWSWGDNVSWVRGKQRLRGGGFFLNQYNGRSDTGGARGKMTFQTFEDFLVGLGAAANLSPTGRSNIQTVQASEGVGTNGEVSYQYRRYYGAAFVQDDIKMSARFTLNLGLRWEYITPSLDEAGTIGNVSLAAMRQTAIAPAGGTLAGNTVAANYDAKLINPYTGQAFGPAPPGVVTRTSKSFYENGTPRDALAPRVGFAWQPFGTGGRLVLGGAYGWFYQNPPFSGNAATAPLFTSVPFAQGFTNADTSNNLSTFAKPFPTTTLGYVSRTLTSQLSDRAAGPQYRIPRLQQWNLAAKIRVVSNLSLDLGYVGSHGNGLLLSRGLNQPVLASAGAPVNCGFDGAAGHCITTNTSANSAQRVPVLGETQTALVTSEFTGTSWYHSMQATLRKQMSKGLAFQAAYTFSKAENNLSVLNDQNKLALSKSRAGFDRTQRLITNFDYQLALPAGTSRWQHALTQGWALTGIVLVQSGLPMTLTDPNGGTVYGRAATSTITMCPGATYAGLASGGGVEARLNGWIDASGICAPAVMGADGSAGYGNAGQSIMNGPGQVNADLSLGKRSRVGGLREGAELLLRVEFYNALNHAQFANPGTTFRTAGFGVITQTAVAPRLIQFGVKYAF</sequence>
<dbReference type="GO" id="GO:0009279">
    <property type="term" value="C:cell outer membrane"/>
    <property type="evidence" value="ECO:0007669"/>
    <property type="project" value="UniProtKB-SubCell"/>
</dbReference>
<gene>
    <name evidence="5" type="ordered locus">Acid_5229</name>
</gene>
<dbReference type="InterPro" id="IPR013784">
    <property type="entry name" value="Carb-bd-like_fold"/>
</dbReference>
<dbReference type="STRING" id="234267.Acid_5229"/>
<reference evidence="5" key="1">
    <citation type="submission" date="2006-10" db="EMBL/GenBank/DDBJ databases">
        <title>Complete sequence of Solibacter usitatus Ellin6076.</title>
        <authorList>
            <consortium name="US DOE Joint Genome Institute"/>
            <person name="Copeland A."/>
            <person name="Lucas S."/>
            <person name="Lapidus A."/>
            <person name="Barry K."/>
            <person name="Detter J.C."/>
            <person name="Glavina del Rio T."/>
            <person name="Hammon N."/>
            <person name="Israni S."/>
            <person name="Dalin E."/>
            <person name="Tice H."/>
            <person name="Pitluck S."/>
            <person name="Thompson L.S."/>
            <person name="Brettin T."/>
            <person name="Bruce D."/>
            <person name="Han C."/>
            <person name="Tapia R."/>
            <person name="Gilna P."/>
            <person name="Schmutz J."/>
            <person name="Larimer F."/>
            <person name="Land M."/>
            <person name="Hauser L."/>
            <person name="Kyrpides N."/>
            <person name="Mikhailova N."/>
            <person name="Janssen P.H."/>
            <person name="Kuske C.R."/>
            <person name="Richardson P."/>
        </authorList>
    </citation>
    <scope>NUCLEOTIDE SEQUENCE</scope>
    <source>
        <strain evidence="5">Ellin6076</strain>
    </source>
</reference>
<dbReference type="AlphaFoldDB" id="Q01VY3"/>
<accession>Q01VY3</accession>
<dbReference type="InParanoid" id="Q01VY3"/>
<feature type="domain" description="TonB-dependent transporter Oar-like beta-barrel" evidence="4">
    <location>
        <begin position="231"/>
        <end position="1157"/>
    </location>
</feature>
<dbReference type="Pfam" id="PF13620">
    <property type="entry name" value="CarboxypepD_reg"/>
    <property type="match status" value="1"/>
</dbReference>
<evidence type="ECO:0000256" key="1">
    <source>
        <dbReference type="ARBA" id="ARBA00004442"/>
    </source>
</evidence>
<protein>
    <recommendedName>
        <fullName evidence="4">TonB-dependent transporter Oar-like beta-barrel domain-containing protein</fullName>
    </recommendedName>
</protein>
<dbReference type="Gene3D" id="2.60.40.1120">
    <property type="entry name" value="Carboxypeptidase-like, regulatory domain"/>
    <property type="match status" value="1"/>
</dbReference>
<dbReference type="KEGG" id="sus:Acid_5229"/>
<keyword evidence="3" id="KW-0998">Cell outer membrane</keyword>
<proteinExistence type="predicted"/>
<name>Q01VY3_SOLUE</name>
<evidence type="ECO:0000259" key="4">
    <source>
        <dbReference type="Pfam" id="PF25183"/>
    </source>
</evidence>
<dbReference type="HOGENOM" id="CLU_006298_0_0_0"/>
<dbReference type="SUPFAM" id="SSF56935">
    <property type="entry name" value="Porins"/>
    <property type="match status" value="1"/>
</dbReference>
<evidence type="ECO:0000256" key="2">
    <source>
        <dbReference type="ARBA" id="ARBA00023136"/>
    </source>
</evidence>
<dbReference type="InterPro" id="IPR057601">
    <property type="entry name" value="Oar-like_b-barrel"/>
</dbReference>
<dbReference type="Pfam" id="PF25183">
    <property type="entry name" value="OMP_b-brl_4"/>
    <property type="match status" value="1"/>
</dbReference>
<organism evidence="5">
    <name type="scientific">Solibacter usitatus (strain Ellin6076)</name>
    <dbReference type="NCBI Taxonomy" id="234267"/>
    <lineage>
        <taxon>Bacteria</taxon>
        <taxon>Pseudomonadati</taxon>
        <taxon>Acidobacteriota</taxon>
        <taxon>Terriglobia</taxon>
        <taxon>Bryobacterales</taxon>
        <taxon>Solibacteraceae</taxon>
        <taxon>Candidatus Solibacter</taxon>
    </lineage>
</organism>
<evidence type="ECO:0000256" key="3">
    <source>
        <dbReference type="ARBA" id="ARBA00023237"/>
    </source>
</evidence>
<dbReference type="EMBL" id="CP000473">
    <property type="protein sequence ID" value="ABJ86182.1"/>
    <property type="molecule type" value="Genomic_DNA"/>
</dbReference>
<dbReference type="SUPFAM" id="SSF49452">
    <property type="entry name" value="Starch-binding domain-like"/>
    <property type="match status" value="1"/>
</dbReference>
<evidence type="ECO:0000313" key="5">
    <source>
        <dbReference type="EMBL" id="ABJ86182.1"/>
    </source>
</evidence>
<dbReference type="InterPro" id="IPR036942">
    <property type="entry name" value="Beta-barrel_TonB_sf"/>
</dbReference>
<dbReference type="eggNOG" id="COG4771">
    <property type="taxonomic scope" value="Bacteria"/>
</dbReference>
<keyword evidence="2" id="KW-0472">Membrane</keyword>
<comment type="subcellular location">
    <subcellularLocation>
        <location evidence="1">Cell outer membrane</location>
    </subcellularLocation>
</comment>